<feature type="region of interest" description="Disordered" evidence="1">
    <location>
        <begin position="1"/>
        <end position="96"/>
    </location>
</feature>
<protein>
    <recommendedName>
        <fullName evidence="2">Helicase-associated putative binding domain-containing protein</fullName>
    </recommendedName>
</protein>
<organism evidence="3 4">
    <name type="scientific">Conger conger</name>
    <name type="common">Conger eel</name>
    <name type="synonym">Muraena conger</name>
    <dbReference type="NCBI Taxonomy" id="82655"/>
    <lineage>
        <taxon>Eukaryota</taxon>
        <taxon>Metazoa</taxon>
        <taxon>Chordata</taxon>
        <taxon>Craniata</taxon>
        <taxon>Vertebrata</taxon>
        <taxon>Euteleostomi</taxon>
        <taxon>Actinopterygii</taxon>
        <taxon>Neopterygii</taxon>
        <taxon>Teleostei</taxon>
        <taxon>Anguilliformes</taxon>
        <taxon>Congridae</taxon>
        <taxon>Conger</taxon>
    </lineage>
</organism>
<dbReference type="InterPro" id="IPR029256">
    <property type="entry name" value="Heliccase-ass-bd"/>
</dbReference>
<dbReference type="Proteomes" id="UP001152803">
    <property type="component" value="Unassembled WGS sequence"/>
</dbReference>
<feature type="compositionally biased region" description="Basic and acidic residues" evidence="1">
    <location>
        <begin position="36"/>
        <end position="50"/>
    </location>
</feature>
<dbReference type="AlphaFoldDB" id="A0A9Q1HUQ8"/>
<evidence type="ECO:0000256" key="1">
    <source>
        <dbReference type="SAM" id="MobiDB-lite"/>
    </source>
</evidence>
<reference evidence="3" key="1">
    <citation type="journal article" date="2023" name="Science">
        <title>Genome structures resolve the early diversification of teleost fishes.</title>
        <authorList>
            <person name="Parey E."/>
            <person name="Louis A."/>
            <person name="Montfort J."/>
            <person name="Bouchez O."/>
            <person name="Roques C."/>
            <person name="Iampietro C."/>
            <person name="Lluch J."/>
            <person name="Castinel A."/>
            <person name="Donnadieu C."/>
            <person name="Desvignes T."/>
            <person name="Floi Bucao C."/>
            <person name="Jouanno E."/>
            <person name="Wen M."/>
            <person name="Mejri S."/>
            <person name="Dirks R."/>
            <person name="Jansen H."/>
            <person name="Henkel C."/>
            <person name="Chen W.J."/>
            <person name="Zahm M."/>
            <person name="Cabau C."/>
            <person name="Klopp C."/>
            <person name="Thompson A.W."/>
            <person name="Robinson-Rechavi M."/>
            <person name="Braasch I."/>
            <person name="Lecointre G."/>
            <person name="Bobe J."/>
            <person name="Postlethwait J.H."/>
            <person name="Berthelot C."/>
            <person name="Roest Crollius H."/>
            <person name="Guiguen Y."/>
        </authorList>
    </citation>
    <scope>NUCLEOTIDE SEQUENCE</scope>
    <source>
        <strain evidence="3">Concon-B</strain>
    </source>
</reference>
<dbReference type="EMBL" id="JAFJMO010000011">
    <property type="protein sequence ID" value="KAJ8262886.1"/>
    <property type="molecule type" value="Genomic_DNA"/>
</dbReference>
<proteinExistence type="predicted"/>
<keyword evidence="4" id="KW-1185">Reference proteome</keyword>
<evidence type="ECO:0000259" key="2">
    <source>
        <dbReference type="Pfam" id="PF14773"/>
    </source>
</evidence>
<feature type="domain" description="Helicase-associated putative binding" evidence="2">
    <location>
        <begin position="119"/>
        <end position="142"/>
    </location>
</feature>
<dbReference type="Pfam" id="PF14773">
    <property type="entry name" value="VIGSSK"/>
    <property type="match status" value="1"/>
</dbReference>
<evidence type="ECO:0000313" key="4">
    <source>
        <dbReference type="Proteomes" id="UP001152803"/>
    </source>
</evidence>
<evidence type="ECO:0000313" key="3">
    <source>
        <dbReference type="EMBL" id="KAJ8262886.1"/>
    </source>
</evidence>
<gene>
    <name evidence="3" type="ORF">COCON_G00153430</name>
</gene>
<sequence length="152" mass="16571">MTRPSDDRPQTRGRTDEEDREGVEGGAGPDQGGARRGREAREAQEKEKAGRSGPRPPSNRAGGRSPPRTRARLHQPDSSTAERPARSPDSSWGAGLAGASVGRLKRVWLCWVSGGVCEVAYTHSNQRVVGASRAEDRISRAALRHVFQCRKY</sequence>
<comment type="caution">
    <text evidence="3">The sequence shown here is derived from an EMBL/GenBank/DDBJ whole genome shotgun (WGS) entry which is preliminary data.</text>
</comment>
<name>A0A9Q1HUQ8_CONCO</name>
<feature type="compositionally biased region" description="Basic and acidic residues" evidence="1">
    <location>
        <begin position="1"/>
        <end position="17"/>
    </location>
</feature>
<accession>A0A9Q1HUQ8</accession>
<dbReference type="OrthoDB" id="448448at2759"/>